<accession>A0A2T5G8Q2</accession>
<dbReference type="InterPro" id="IPR036890">
    <property type="entry name" value="HATPase_C_sf"/>
</dbReference>
<dbReference type="EC" id="2.7.13.3" evidence="3"/>
<evidence type="ECO:0000256" key="9">
    <source>
        <dbReference type="ARBA" id="ARBA00022777"/>
    </source>
</evidence>
<dbReference type="Proteomes" id="UP000244016">
    <property type="component" value="Unassembled WGS sequence"/>
</dbReference>
<evidence type="ECO:0000256" key="1">
    <source>
        <dbReference type="ARBA" id="ARBA00000085"/>
    </source>
</evidence>
<evidence type="ECO:0000256" key="8">
    <source>
        <dbReference type="ARBA" id="ARBA00022741"/>
    </source>
</evidence>
<evidence type="ECO:0000256" key="2">
    <source>
        <dbReference type="ARBA" id="ARBA00004651"/>
    </source>
</evidence>
<evidence type="ECO:0000256" key="12">
    <source>
        <dbReference type="ARBA" id="ARBA00023012"/>
    </source>
</evidence>
<dbReference type="GO" id="GO:0005524">
    <property type="term" value="F:ATP binding"/>
    <property type="evidence" value="ECO:0007669"/>
    <property type="project" value="UniProtKB-KW"/>
</dbReference>
<evidence type="ECO:0000256" key="13">
    <source>
        <dbReference type="ARBA" id="ARBA00023136"/>
    </source>
</evidence>
<keyword evidence="10" id="KW-0067">ATP-binding</keyword>
<organism evidence="16 17">
    <name type="scientific">Brockia lithotrophica</name>
    <dbReference type="NCBI Taxonomy" id="933949"/>
    <lineage>
        <taxon>Bacteria</taxon>
        <taxon>Bacillati</taxon>
        <taxon>Bacillota</taxon>
        <taxon>Bacilli</taxon>
        <taxon>Bacillales</taxon>
        <taxon>Bacillales Family X. Incertae Sedis</taxon>
        <taxon>Brockia</taxon>
    </lineage>
</organism>
<dbReference type="PRINTS" id="PR00344">
    <property type="entry name" value="BCTRLSENSOR"/>
</dbReference>
<evidence type="ECO:0000256" key="14">
    <source>
        <dbReference type="SAM" id="Phobius"/>
    </source>
</evidence>
<dbReference type="GO" id="GO:0016036">
    <property type="term" value="P:cellular response to phosphate starvation"/>
    <property type="evidence" value="ECO:0007669"/>
    <property type="project" value="TreeGrafter"/>
</dbReference>
<dbReference type="InterPro" id="IPR036097">
    <property type="entry name" value="HisK_dim/P_sf"/>
</dbReference>
<dbReference type="InterPro" id="IPR050351">
    <property type="entry name" value="BphY/WalK/GraS-like"/>
</dbReference>
<evidence type="ECO:0000313" key="16">
    <source>
        <dbReference type="EMBL" id="PTQ52582.1"/>
    </source>
</evidence>
<dbReference type="EMBL" id="PEBW01000002">
    <property type="protein sequence ID" value="PTQ52582.1"/>
    <property type="molecule type" value="Genomic_DNA"/>
</dbReference>
<keyword evidence="9 16" id="KW-0418">Kinase</keyword>
<name>A0A2T5G8Q2_9BACL</name>
<dbReference type="GO" id="GO:0005886">
    <property type="term" value="C:plasma membrane"/>
    <property type="evidence" value="ECO:0007669"/>
    <property type="project" value="UniProtKB-SubCell"/>
</dbReference>
<feature type="domain" description="Histidine kinase" evidence="15">
    <location>
        <begin position="133"/>
        <end position="360"/>
    </location>
</feature>
<evidence type="ECO:0000256" key="7">
    <source>
        <dbReference type="ARBA" id="ARBA00022692"/>
    </source>
</evidence>
<dbReference type="SUPFAM" id="SSF55874">
    <property type="entry name" value="ATPase domain of HSP90 chaperone/DNA topoisomerase II/histidine kinase"/>
    <property type="match status" value="1"/>
</dbReference>
<evidence type="ECO:0000256" key="3">
    <source>
        <dbReference type="ARBA" id="ARBA00012438"/>
    </source>
</evidence>
<evidence type="ECO:0000256" key="6">
    <source>
        <dbReference type="ARBA" id="ARBA00022679"/>
    </source>
</evidence>
<dbReference type="InterPro" id="IPR005467">
    <property type="entry name" value="His_kinase_dom"/>
</dbReference>
<gene>
    <name evidence="16" type="ORF">BLITH_0761</name>
</gene>
<dbReference type="SMART" id="SM00387">
    <property type="entry name" value="HATPase_c"/>
    <property type="match status" value="1"/>
</dbReference>
<keyword evidence="11 14" id="KW-1133">Transmembrane helix</keyword>
<keyword evidence="4" id="KW-1003">Cell membrane</keyword>
<dbReference type="Gene3D" id="3.30.565.10">
    <property type="entry name" value="Histidine kinase-like ATPase, C-terminal domain"/>
    <property type="match status" value="1"/>
</dbReference>
<keyword evidence="7 14" id="KW-0812">Transmembrane</keyword>
<keyword evidence="12" id="KW-0902">Two-component regulatory system</keyword>
<evidence type="ECO:0000256" key="4">
    <source>
        <dbReference type="ARBA" id="ARBA00022475"/>
    </source>
</evidence>
<keyword evidence="13 14" id="KW-0472">Membrane</keyword>
<dbReference type="CDD" id="cd00082">
    <property type="entry name" value="HisKA"/>
    <property type="match status" value="1"/>
</dbReference>
<evidence type="ECO:0000259" key="15">
    <source>
        <dbReference type="PROSITE" id="PS50109"/>
    </source>
</evidence>
<dbReference type="AlphaFoldDB" id="A0A2T5G8Q2"/>
<keyword evidence="8" id="KW-0547">Nucleotide-binding</keyword>
<comment type="caution">
    <text evidence="16">The sequence shown here is derived from an EMBL/GenBank/DDBJ whole genome shotgun (WGS) entry which is preliminary data.</text>
</comment>
<comment type="subcellular location">
    <subcellularLocation>
        <location evidence="2">Cell membrane</location>
        <topology evidence="2">Multi-pass membrane protein</topology>
    </subcellularLocation>
</comment>
<evidence type="ECO:0000256" key="10">
    <source>
        <dbReference type="ARBA" id="ARBA00022840"/>
    </source>
</evidence>
<dbReference type="SUPFAM" id="SSF47384">
    <property type="entry name" value="Homodimeric domain of signal transducing histidine kinase"/>
    <property type="match status" value="1"/>
</dbReference>
<feature type="transmembrane region" description="Helical" evidence="14">
    <location>
        <begin position="43"/>
        <end position="62"/>
    </location>
</feature>
<dbReference type="GO" id="GO:0004721">
    <property type="term" value="F:phosphoprotein phosphatase activity"/>
    <property type="evidence" value="ECO:0007669"/>
    <property type="project" value="TreeGrafter"/>
</dbReference>
<dbReference type="PROSITE" id="PS50109">
    <property type="entry name" value="HIS_KIN"/>
    <property type="match status" value="1"/>
</dbReference>
<dbReference type="PANTHER" id="PTHR45453">
    <property type="entry name" value="PHOSPHATE REGULON SENSOR PROTEIN PHOR"/>
    <property type="match status" value="1"/>
</dbReference>
<dbReference type="InterPro" id="IPR003661">
    <property type="entry name" value="HisK_dim/P_dom"/>
</dbReference>
<dbReference type="Pfam" id="PF02518">
    <property type="entry name" value="HATPase_c"/>
    <property type="match status" value="1"/>
</dbReference>
<evidence type="ECO:0000256" key="5">
    <source>
        <dbReference type="ARBA" id="ARBA00022553"/>
    </source>
</evidence>
<keyword evidence="6" id="KW-0808">Transferase</keyword>
<keyword evidence="5" id="KW-0597">Phosphoprotein</keyword>
<evidence type="ECO:0000256" key="11">
    <source>
        <dbReference type="ARBA" id="ARBA00022989"/>
    </source>
</evidence>
<dbReference type="PANTHER" id="PTHR45453:SF2">
    <property type="entry name" value="HISTIDINE KINASE"/>
    <property type="match status" value="1"/>
</dbReference>
<dbReference type="GO" id="GO:0000155">
    <property type="term" value="F:phosphorelay sensor kinase activity"/>
    <property type="evidence" value="ECO:0007669"/>
    <property type="project" value="InterPro"/>
</dbReference>
<evidence type="ECO:0000313" key="17">
    <source>
        <dbReference type="Proteomes" id="UP000244016"/>
    </source>
</evidence>
<comment type="catalytic activity">
    <reaction evidence="1">
        <text>ATP + protein L-histidine = ADP + protein N-phospho-L-histidine.</text>
        <dbReference type="EC" id="2.7.13.3"/>
    </reaction>
</comment>
<sequence>MGITFLRHAPLYGMSFLGLVLALSEFVLYDLASGNPVPLREIAYAFLLAVLAWAFGAGWDAYPRARDREELSRYLSSLKSGSVGEQAPPDPWIARSPFGKELFAALVACDAAWRQEVAQTRERFLFTLAFSTRFAHEMKTPLFSLRLLVEETERLLRERPVEDLSRWRDLRRSFAAEIRRAEDLVDLLLGSVRLEDPAQDYAPEAVPVVPFVRELIDARREEWILRRIYPRIEEGDSAGELVVFADRKWLRLLLEQILRNALRYGKKDGADAATFTVRVENHEGRIRLSFVDEGPGIPPEDVPRVFEPFFTGTQGRKNPQATGIGLYLAREAALRMGAHLEVHSTWGQGTTLVFELPEATYFGPRRFGSEKGRQQ</sequence>
<protein>
    <recommendedName>
        <fullName evidence="3">histidine kinase</fullName>
        <ecNumber evidence="3">2.7.13.3</ecNumber>
    </recommendedName>
</protein>
<feature type="transmembrane region" description="Helical" evidence="14">
    <location>
        <begin position="12"/>
        <end position="31"/>
    </location>
</feature>
<proteinExistence type="predicted"/>
<dbReference type="InterPro" id="IPR003594">
    <property type="entry name" value="HATPase_dom"/>
</dbReference>
<reference evidence="16 17" key="1">
    <citation type="submission" date="2017-08" db="EMBL/GenBank/DDBJ databases">
        <title>Burning lignite coal seam in the remote Altai Mountains harbors a hydrogen-driven thermophilic microbial community.</title>
        <authorList>
            <person name="Kadnikov V.V."/>
            <person name="Mardanov A.V."/>
            <person name="Ivasenko D."/>
            <person name="Beletsky A.V."/>
            <person name="Karnachuk O.V."/>
            <person name="Ravin N.V."/>
        </authorList>
    </citation>
    <scope>NUCLEOTIDE SEQUENCE [LARGE SCALE GENOMIC DNA]</scope>
    <source>
        <strain evidence="16">AL31</strain>
    </source>
</reference>
<dbReference type="InterPro" id="IPR004358">
    <property type="entry name" value="Sig_transdc_His_kin-like_C"/>
</dbReference>